<dbReference type="Gene3D" id="3.30.300.30">
    <property type="match status" value="1"/>
</dbReference>
<accession>A0A6N4SRZ2</accession>
<dbReference type="InterPro" id="IPR045851">
    <property type="entry name" value="AMP-bd_C_sf"/>
</dbReference>
<dbReference type="SUPFAM" id="SSF56801">
    <property type="entry name" value="Acetyl-CoA synthetase-like"/>
    <property type="match status" value="1"/>
</dbReference>
<evidence type="ECO:0000259" key="3">
    <source>
        <dbReference type="Pfam" id="PF00501"/>
    </source>
</evidence>
<evidence type="ECO:0000256" key="1">
    <source>
        <dbReference type="ARBA" id="ARBA00006432"/>
    </source>
</evidence>
<dbReference type="PANTHER" id="PTHR43201">
    <property type="entry name" value="ACYL-COA SYNTHETASE"/>
    <property type="match status" value="1"/>
</dbReference>
<gene>
    <name evidence="4" type="primary">menE</name>
    <name evidence="4" type="ordered locus">CHU_1877</name>
</gene>
<dbReference type="InterPro" id="IPR000873">
    <property type="entry name" value="AMP-dep_synth/lig_dom"/>
</dbReference>
<dbReference type="Pfam" id="PF00501">
    <property type="entry name" value="AMP-binding"/>
    <property type="match status" value="1"/>
</dbReference>
<dbReference type="EMBL" id="CP000383">
    <property type="protein sequence ID" value="ABG59143.1"/>
    <property type="molecule type" value="Genomic_DNA"/>
</dbReference>
<feature type="domain" description="AMP-dependent synthetase/ligase" evidence="3">
    <location>
        <begin position="66"/>
        <end position="234"/>
    </location>
</feature>
<keyword evidence="2 4" id="KW-0436">Ligase</keyword>
<dbReference type="Gene3D" id="3.40.50.12780">
    <property type="entry name" value="N-terminal domain of ligase-like"/>
    <property type="match status" value="1"/>
</dbReference>
<dbReference type="PANTHER" id="PTHR43201:SF5">
    <property type="entry name" value="MEDIUM-CHAIN ACYL-COA LIGASE ACSF2, MITOCHONDRIAL"/>
    <property type="match status" value="1"/>
</dbReference>
<evidence type="ECO:0000313" key="4">
    <source>
        <dbReference type="EMBL" id="ABG59143.1"/>
    </source>
</evidence>
<organism evidence="4 5">
    <name type="scientific">Cytophaga hutchinsonii (strain ATCC 33406 / DSM 1761 / CIP 103989 / NBRC 15051 / NCIMB 9469 / D465)</name>
    <dbReference type="NCBI Taxonomy" id="269798"/>
    <lineage>
        <taxon>Bacteria</taxon>
        <taxon>Pseudomonadati</taxon>
        <taxon>Bacteroidota</taxon>
        <taxon>Cytophagia</taxon>
        <taxon>Cytophagales</taxon>
        <taxon>Cytophagaceae</taxon>
        <taxon>Cytophaga</taxon>
    </lineage>
</organism>
<dbReference type="InterPro" id="IPR042099">
    <property type="entry name" value="ANL_N_sf"/>
</dbReference>
<keyword evidence="5" id="KW-1185">Reference proteome</keyword>
<protein>
    <submittedName>
        <fullName evidence="4">O-succinylbenzoic acid--CoA ligase</fullName>
        <ecNumber evidence="4">6.2.1.26</ecNumber>
    </submittedName>
</protein>
<dbReference type="KEGG" id="chu:CHU_1877"/>
<reference evidence="4 5" key="1">
    <citation type="journal article" date="2007" name="Appl. Environ. Microbiol.">
        <title>Genome sequence of the cellulolytic gliding bacterium Cytophaga hutchinsonii.</title>
        <authorList>
            <person name="Xie G."/>
            <person name="Bruce D.C."/>
            <person name="Challacombe J.F."/>
            <person name="Chertkov O."/>
            <person name="Detter J.C."/>
            <person name="Gilna P."/>
            <person name="Han C.S."/>
            <person name="Lucas S."/>
            <person name="Misra M."/>
            <person name="Myers G.L."/>
            <person name="Richardson P."/>
            <person name="Tapia R."/>
            <person name="Thayer N."/>
            <person name="Thompson L.S."/>
            <person name="Brettin T.S."/>
            <person name="Henrissat B."/>
            <person name="Wilson D.B."/>
            <person name="McBride M.J."/>
        </authorList>
    </citation>
    <scope>NUCLEOTIDE SEQUENCE [LARGE SCALE GENOMIC DNA]</scope>
    <source>
        <strain evidence="5">ATCC 33406 / DSM 1761 / CIP 103989 / NBRC 15051 / NCIMB 9469 / D465</strain>
    </source>
</reference>
<comment type="similarity">
    <text evidence="1">Belongs to the ATP-dependent AMP-binding enzyme family.</text>
</comment>
<dbReference type="GO" id="GO:0006631">
    <property type="term" value="P:fatty acid metabolic process"/>
    <property type="evidence" value="ECO:0007669"/>
    <property type="project" value="TreeGrafter"/>
</dbReference>
<proteinExistence type="inferred from homology"/>
<dbReference type="AlphaFoldDB" id="A0A6N4SRZ2"/>
<name>A0A6N4SRZ2_CYTH3</name>
<dbReference type="EC" id="6.2.1.26" evidence="4"/>
<evidence type="ECO:0000256" key="2">
    <source>
        <dbReference type="ARBA" id="ARBA00022598"/>
    </source>
</evidence>
<dbReference type="Proteomes" id="UP000001822">
    <property type="component" value="Chromosome"/>
</dbReference>
<sequence>MQVFTHASVYIVYYSMPCFRLHTASATYTASDIQNQTDQQHDALTATALGLCKDWFDGKEWFELKTSGSTGAPKIISIHRSQIEASVNASMDFFELQPCDTVVCPLSMQVIGGQMMLYRSMIGGLDLYILPADKSISQLDTSVGYVFMPVSAIQLYELLQHHPDKVAALNRMKNILIGGSSISDALLASIRKQLQTTVWQSYGMTETVSHVAMRCVHPDTEAYYTALPDIEIAVDPRGCLKIKGAVTRHQWLQTNDIVSLRNEKQFLFIGRADFTVNSGGIKIQVEPVEKIIDTLFQEWQINTAFFVAGKADDAFGEKLILVVEDPDLSPELQTNILHELGKRLPKYHTPKAIQTIRFCYTASGKINRSETLRQK</sequence>
<dbReference type="GO" id="GO:0008756">
    <property type="term" value="F:o-succinylbenzoate-CoA ligase activity"/>
    <property type="evidence" value="ECO:0007669"/>
    <property type="project" value="UniProtKB-EC"/>
</dbReference>
<evidence type="ECO:0000313" key="5">
    <source>
        <dbReference type="Proteomes" id="UP000001822"/>
    </source>
</evidence>
<dbReference type="GO" id="GO:0031956">
    <property type="term" value="F:medium-chain fatty acid-CoA ligase activity"/>
    <property type="evidence" value="ECO:0007669"/>
    <property type="project" value="TreeGrafter"/>
</dbReference>